<dbReference type="eggNOG" id="COG5620">
    <property type="taxonomic scope" value="Bacteria"/>
</dbReference>
<name>B0KP05_PSEPG</name>
<evidence type="ECO:0000313" key="4">
    <source>
        <dbReference type="Proteomes" id="UP000002157"/>
    </source>
</evidence>
<reference evidence="3 4" key="1">
    <citation type="submission" date="2008-01" db="EMBL/GenBank/DDBJ databases">
        <title>Complete sequence of Pseudomonas putida GB-1.</title>
        <authorList>
            <consortium name="US DOE Joint Genome Institute"/>
            <person name="Copeland A."/>
            <person name="Lucas S."/>
            <person name="Lapidus A."/>
            <person name="Barry K."/>
            <person name="Glavina del Rio T."/>
            <person name="Dalin E."/>
            <person name="Tice H."/>
            <person name="Pitluck S."/>
            <person name="Bruce D."/>
            <person name="Goodwin L."/>
            <person name="Chertkov O."/>
            <person name="Brettin T."/>
            <person name="Detter J.C."/>
            <person name="Han C."/>
            <person name="Kuske C.R."/>
            <person name="Schmutz J."/>
            <person name="Larimer F."/>
            <person name="Land M."/>
            <person name="Hauser L."/>
            <person name="Kyrpides N."/>
            <person name="Kim E."/>
            <person name="McCarthy J.K."/>
            <person name="Richardson P."/>
        </authorList>
    </citation>
    <scope>NUCLEOTIDE SEQUENCE [LARGE SCALE GENOMIC DNA]</scope>
    <source>
        <strain evidence="3 4">GB-1</strain>
    </source>
</reference>
<dbReference type="Proteomes" id="UP000002157">
    <property type="component" value="Chromosome"/>
</dbReference>
<proteinExistence type="predicted"/>
<evidence type="ECO:0000259" key="2">
    <source>
        <dbReference type="Pfam" id="PF08906"/>
    </source>
</evidence>
<organism evidence="3 4">
    <name type="scientific">Pseudomonas putida (strain GB-1)</name>
    <dbReference type="NCBI Taxonomy" id="76869"/>
    <lineage>
        <taxon>Bacteria</taxon>
        <taxon>Pseudomonadati</taxon>
        <taxon>Pseudomonadota</taxon>
        <taxon>Gammaproteobacteria</taxon>
        <taxon>Pseudomonadales</taxon>
        <taxon>Pseudomonadaceae</taxon>
        <taxon>Pseudomonas</taxon>
    </lineage>
</organism>
<feature type="domain" description="GAD-related" evidence="1">
    <location>
        <begin position="6"/>
        <end position="109"/>
    </location>
</feature>
<accession>B0KP05</accession>
<dbReference type="Pfam" id="PF08887">
    <property type="entry name" value="GAD-like"/>
    <property type="match status" value="1"/>
</dbReference>
<evidence type="ECO:0000313" key="3">
    <source>
        <dbReference type="EMBL" id="ABY99684.1"/>
    </source>
</evidence>
<dbReference type="HOGENOM" id="CLU_082934_2_1_6"/>
<evidence type="ECO:0000259" key="1">
    <source>
        <dbReference type="Pfam" id="PF08887"/>
    </source>
</evidence>
<dbReference type="Pfam" id="PF08906">
    <property type="entry name" value="T6SS_Tdi1_C"/>
    <property type="match status" value="1"/>
</dbReference>
<protein>
    <submittedName>
        <fullName evidence="3">GAD-like domain protein</fullName>
    </submittedName>
</protein>
<dbReference type="EMBL" id="CP000926">
    <property type="protein sequence ID" value="ABY99684.1"/>
    <property type="molecule type" value="Genomic_DNA"/>
</dbReference>
<gene>
    <name evidence="3" type="ordered locus">PputGB1_3794</name>
</gene>
<sequence>MNMDEIFSRFLEKNGPITKRQEPPPSSIQRFTGKLPERLLDYWIEHGWCACGNGLFWLVNPQEYEGVVASWIEGTDLEKQDTYHLIGRSAFGDLYLFGEKTGFSLTIDAAVSKYSFASHASALNDMDKEVQNFFLSIEKTYNDFDGLFTAAKKKLGILDCDEMYGFVPALAFGGPCDLDHLEKVKAVEHLLLLSQICPLEPYSFSDF</sequence>
<dbReference type="InterPro" id="IPR015002">
    <property type="entry name" value="T6SS_Tdi1_C"/>
</dbReference>
<dbReference type="InterPro" id="IPR014983">
    <property type="entry name" value="GAD-rel"/>
</dbReference>
<dbReference type="KEGG" id="ppg:PputGB1_3794"/>
<dbReference type="AlphaFoldDB" id="B0KP05"/>
<feature type="domain" description="T6SS immunity protein Tdi1 C-terminal" evidence="2">
    <location>
        <begin position="127"/>
        <end position="196"/>
    </location>
</feature>